<proteinExistence type="inferred from homology"/>
<keyword evidence="10" id="KW-0175">Coiled coil</keyword>
<keyword evidence="2" id="KW-0813">Transport</keyword>
<evidence type="ECO:0000259" key="13">
    <source>
        <dbReference type="Pfam" id="PF18437"/>
    </source>
</evidence>
<dbReference type="GO" id="GO:0044613">
    <property type="term" value="C:nuclear pore central transport channel"/>
    <property type="evidence" value="ECO:0007669"/>
    <property type="project" value="TreeGrafter"/>
</dbReference>
<dbReference type="GO" id="GO:0017056">
    <property type="term" value="F:structural constituent of nuclear pore"/>
    <property type="evidence" value="ECO:0007669"/>
    <property type="project" value="TreeGrafter"/>
</dbReference>
<comment type="subcellular location">
    <subcellularLocation>
        <location evidence="1">Nucleus</location>
        <location evidence="1">Nuclear pore complex</location>
    </subcellularLocation>
</comment>
<keyword evidence="8" id="KW-0539">Nucleus</keyword>
<feature type="region of interest" description="Disordered" evidence="11">
    <location>
        <begin position="148"/>
        <end position="172"/>
    </location>
</feature>
<evidence type="ECO:0000256" key="5">
    <source>
        <dbReference type="ARBA" id="ARBA00022927"/>
    </source>
</evidence>
<sequence>MAFNFGGSTTSTPSLFGGTATSTASTGFGGFGGLGTGTTGGGFGFGGQTATTQGTTGFSFGQPAASTAGTGLSFGLPGATTTAPTGFGFGAPAASTGSFGFGTGTTSSAPSFGATSGFGGLGSTSTGFGGFGTSAGFGGTGSTFGAAKPTSFGFGQPQAATQQPQQQQQQQQQNALANLAMAVSMPQIFGDERDAIIASWNQLQACWGTGKGFSQSGVVDFKPDNPFCRFKAVGYTAIPTGRNEDGLVALVLKKKQEEVTAAQTQVVDTITKILGKPNLSVCVEGVRPVPEDRTEIVIYVIERPPQGPAKRIAAKELCAFLQQQMQWHQLSVQLAAESMAPRMGWSAEQIKQYLDTPPAGIDPLLWRQAKLDNPDSGKLVPVAMVGFRELQRRLKHQEEETRLHQQRLDVIAGDLGQLQTQHSQTLAKLDDYKRKHLELGHRLLKVVVKQEICRKLGYAVQVEEEMLKVQLEHLQVELNHPTQFKGRLNELMSQIRMQSQAGFGRDEPTYQMDTNMQAEIKLILKQQQEGLQHLIDVIKDDSKDLNRMEQALDTSTITR</sequence>
<dbReference type="InterPro" id="IPR024864">
    <property type="entry name" value="Nup54/Nup57/Nup44"/>
</dbReference>
<dbReference type="PANTHER" id="PTHR13000:SF0">
    <property type="entry name" value="NUCLEOPORIN P54"/>
    <property type="match status" value="1"/>
</dbReference>
<evidence type="ECO:0000256" key="6">
    <source>
        <dbReference type="ARBA" id="ARBA00023010"/>
    </source>
</evidence>
<evidence type="ECO:0000256" key="9">
    <source>
        <dbReference type="ARBA" id="ARBA00060798"/>
    </source>
</evidence>
<dbReference type="GO" id="GO:0036228">
    <property type="term" value="P:protein localization to nuclear inner membrane"/>
    <property type="evidence" value="ECO:0007669"/>
    <property type="project" value="TreeGrafter"/>
</dbReference>
<feature type="domain" description="Nucleoporin Nup54 alpha-helical" evidence="12">
    <location>
        <begin position="357"/>
        <end position="495"/>
    </location>
</feature>
<feature type="coiled-coil region" evidence="10">
    <location>
        <begin position="387"/>
        <end position="435"/>
    </location>
</feature>
<dbReference type="InterPro" id="IPR040985">
    <property type="entry name" value="Nup54_C"/>
</dbReference>
<evidence type="ECO:0000256" key="1">
    <source>
        <dbReference type="ARBA" id="ARBA00004567"/>
    </source>
</evidence>
<evidence type="ECO:0000313" key="15">
    <source>
        <dbReference type="Proteomes" id="UP001374579"/>
    </source>
</evidence>
<dbReference type="PANTHER" id="PTHR13000">
    <property type="entry name" value="NUCLEOPORIN P54"/>
    <property type="match status" value="1"/>
</dbReference>
<dbReference type="Pfam" id="PF13874">
    <property type="entry name" value="Nup54"/>
    <property type="match status" value="1"/>
</dbReference>
<dbReference type="Pfam" id="PF18437">
    <property type="entry name" value="Nup54_C"/>
    <property type="match status" value="1"/>
</dbReference>
<dbReference type="GO" id="GO:0006999">
    <property type="term" value="P:nuclear pore organization"/>
    <property type="evidence" value="ECO:0007669"/>
    <property type="project" value="TreeGrafter"/>
</dbReference>
<evidence type="ECO:0000256" key="2">
    <source>
        <dbReference type="ARBA" id="ARBA00022448"/>
    </source>
</evidence>
<keyword evidence="6" id="KW-0811">Translocation</keyword>
<evidence type="ECO:0000256" key="8">
    <source>
        <dbReference type="ARBA" id="ARBA00023242"/>
    </source>
</evidence>
<organism evidence="14 15">
    <name type="scientific">Littorina saxatilis</name>
    <dbReference type="NCBI Taxonomy" id="31220"/>
    <lineage>
        <taxon>Eukaryota</taxon>
        <taxon>Metazoa</taxon>
        <taxon>Spiralia</taxon>
        <taxon>Lophotrochozoa</taxon>
        <taxon>Mollusca</taxon>
        <taxon>Gastropoda</taxon>
        <taxon>Caenogastropoda</taxon>
        <taxon>Littorinimorpha</taxon>
        <taxon>Littorinoidea</taxon>
        <taxon>Littorinidae</taxon>
        <taxon>Littorina</taxon>
    </lineage>
</organism>
<dbReference type="GO" id="GO:0051028">
    <property type="term" value="P:mRNA transport"/>
    <property type="evidence" value="ECO:0007669"/>
    <property type="project" value="UniProtKB-KW"/>
</dbReference>
<dbReference type="FunFam" id="1.20.5.490:FF:000003">
    <property type="entry name" value="nucleoporin p54 isoform X1"/>
    <property type="match status" value="1"/>
</dbReference>
<evidence type="ECO:0000256" key="7">
    <source>
        <dbReference type="ARBA" id="ARBA00023132"/>
    </source>
</evidence>
<name>A0AAN9B3B5_9CAEN</name>
<reference evidence="14 15" key="1">
    <citation type="submission" date="2024-02" db="EMBL/GenBank/DDBJ databases">
        <title>Chromosome-scale genome assembly of the rough periwinkle Littorina saxatilis.</title>
        <authorList>
            <person name="De Jode A."/>
            <person name="Faria R."/>
            <person name="Formenti G."/>
            <person name="Sims Y."/>
            <person name="Smith T.P."/>
            <person name="Tracey A."/>
            <person name="Wood J.M.D."/>
            <person name="Zagrodzka Z.B."/>
            <person name="Johannesson K."/>
            <person name="Butlin R.K."/>
            <person name="Leder E.H."/>
        </authorList>
    </citation>
    <scope>NUCLEOTIDE SEQUENCE [LARGE SCALE GENOMIC DNA]</scope>
    <source>
        <strain evidence="14">Snail1</strain>
        <tissue evidence="14">Muscle</tissue>
    </source>
</reference>
<gene>
    <name evidence="14" type="ORF">V1264_004838</name>
</gene>
<feature type="compositionally biased region" description="Low complexity" evidence="11">
    <location>
        <begin position="156"/>
        <end position="172"/>
    </location>
</feature>
<dbReference type="GO" id="GO:0006607">
    <property type="term" value="P:NLS-bearing protein import into nucleus"/>
    <property type="evidence" value="ECO:0007669"/>
    <property type="project" value="TreeGrafter"/>
</dbReference>
<keyword evidence="4" id="KW-0509">mRNA transport</keyword>
<dbReference type="EMBL" id="JBAMIC010000013">
    <property type="protein sequence ID" value="KAK7097934.1"/>
    <property type="molecule type" value="Genomic_DNA"/>
</dbReference>
<evidence type="ECO:0000256" key="4">
    <source>
        <dbReference type="ARBA" id="ARBA00022816"/>
    </source>
</evidence>
<evidence type="ECO:0000313" key="14">
    <source>
        <dbReference type="EMBL" id="KAK7097934.1"/>
    </source>
</evidence>
<keyword evidence="5" id="KW-0653">Protein transport</keyword>
<feature type="domain" description="Nup54 C-terminal interacting" evidence="13">
    <location>
        <begin position="510"/>
        <end position="545"/>
    </location>
</feature>
<dbReference type="InterPro" id="IPR025712">
    <property type="entry name" value="Nup54_alpha-helical_dom"/>
</dbReference>
<evidence type="ECO:0000256" key="10">
    <source>
        <dbReference type="SAM" id="Coils"/>
    </source>
</evidence>
<comment type="similarity">
    <text evidence="9">Belongs to the NUP54 family.</text>
</comment>
<dbReference type="Gene3D" id="1.20.5.490">
    <property type="entry name" value="Single helix bin"/>
    <property type="match status" value="1"/>
</dbReference>
<evidence type="ECO:0000256" key="3">
    <source>
        <dbReference type="ARBA" id="ARBA00022737"/>
    </source>
</evidence>
<keyword evidence="7" id="KW-0906">Nuclear pore complex</keyword>
<comment type="caution">
    <text evidence="14">The sequence shown here is derived from an EMBL/GenBank/DDBJ whole genome shotgun (WGS) entry which is preliminary data.</text>
</comment>
<evidence type="ECO:0000256" key="11">
    <source>
        <dbReference type="SAM" id="MobiDB-lite"/>
    </source>
</evidence>
<dbReference type="Gene3D" id="1.20.5.170">
    <property type="match status" value="1"/>
</dbReference>
<dbReference type="Proteomes" id="UP001374579">
    <property type="component" value="Unassembled WGS sequence"/>
</dbReference>
<evidence type="ECO:0000259" key="12">
    <source>
        <dbReference type="Pfam" id="PF13874"/>
    </source>
</evidence>
<dbReference type="AlphaFoldDB" id="A0AAN9B3B5"/>
<keyword evidence="3" id="KW-0677">Repeat</keyword>
<keyword evidence="15" id="KW-1185">Reference proteome</keyword>
<accession>A0AAN9B3B5</accession>
<protein>
    <submittedName>
        <fullName evidence="14">Uncharacterized protein</fullName>
    </submittedName>
</protein>